<accession>A0A561QHH5</accession>
<feature type="transmembrane region" description="Helical" evidence="7">
    <location>
        <begin position="490"/>
        <end position="508"/>
    </location>
</feature>
<evidence type="ECO:0000256" key="5">
    <source>
        <dbReference type="ARBA" id="ARBA00023136"/>
    </source>
</evidence>
<evidence type="ECO:0000256" key="3">
    <source>
        <dbReference type="ARBA" id="ARBA00022692"/>
    </source>
</evidence>
<feature type="transmembrane region" description="Helical" evidence="7">
    <location>
        <begin position="528"/>
        <end position="552"/>
    </location>
</feature>
<dbReference type="RefSeq" id="WP_145641136.1">
    <property type="nucleotide sequence ID" value="NZ_VIWP01000007.1"/>
</dbReference>
<dbReference type="GO" id="GO:0005886">
    <property type="term" value="C:plasma membrane"/>
    <property type="evidence" value="ECO:0007669"/>
    <property type="project" value="UniProtKB-SubCell"/>
</dbReference>
<sequence>MSTEPTFSVTEKAEAAAFARGARIGLAGARDSLVDAVERADAETTEPAIVRPRFGTGSRSPQSNRRNKGWLGRRLRPDVRRLPATLRLLAGEEKAYGHVFLFVPVLVGTGAITWFSLPRDPPFWTLVFFLVVTSVATCLTRHRHGAAGYIWSAALLFSIGMILGQLETWRHATVILDSPVTTEVTGIIDRREVDAEGRWRYLLRVEQTAAPRLARAPERVSLLVRGRQVAFLAGDRISGKARLSPPSGPALPGLNDFAFSAYFDGIGAIGFFYGTPRLEASGAATTDWPEAIENWLFSLRSEIGTRIRETVPGDAGAFAAAIVTDERRAISKETTEALRLSGLAHIVAISGLNMALAAGIFFIGLRTLLALFPGFGQAFPVKKLAAFGALLMVTAYYLISGFGVSAERAYVMMTVILIAVLFDRASISLRNVAISALIILVLSPSEILGPSFQMSFAATAALVAGYAAWKRKPDRENADPRGLRHLVWRPLVVSASFIAGITATSMIGSTSTAIYSVEHFHRLATYGLAANLAAMPLISFVVMPAALVGMLLMPFGLDWPFLAAMGWGLDLVITIAKHVASWGGDVAIGRQHAWFLALASAGFVLLTLLRTRLRLVGLPLLALALLLSWSERSKPLADLLVSEDGTLVALIEAGSVATNRSRPPSFIYDQWKRALVLDEQAASVLVQSPAVFQKKPRAGDMSTDGRRKRPDLTPAEIENAGEAIATAPEGRFDCMRGLWCVTRSAEGMVIAVIEDGRYAGAACDVAGLVIAPTARFENCRSGATILNGATLRRTGALEVFLNGSARPENWKFHAAMAEDGKGGMRAWNAHRYYDWRRKAFNPDLPEEIRARLH</sequence>
<dbReference type="Pfam" id="PF03772">
    <property type="entry name" value="Competence"/>
    <property type="match status" value="1"/>
</dbReference>
<dbReference type="InterPro" id="IPR052159">
    <property type="entry name" value="Competence_DNA_uptake"/>
</dbReference>
<dbReference type="Pfam" id="PF13567">
    <property type="entry name" value="DUF4131"/>
    <property type="match status" value="1"/>
</dbReference>
<evidence type="ECO:0000259" key="9">
    <source>
        <dbReference type="Pfam" id="PF13567"/>
    </source>
</evidence>
<dbReference type="OrthoDB" id="9790149at2"/>
<dbReference type="NCBIfam" id="TIGR00360">
    <property type="entry name" value="ComEC_N-term"/>
    <property type="match status" value="1"/>
</dbReference>
<evidence type="ECO:0000256" key="2">
    <source>
        <dbReference type="ARBA" id="ARBA00022475"/>
    </source>
</evidence>
<evidence type="ECO:0000256" key="1">
    <source>
        <dbReference type="ARBA" id="ARBA00004651"/>
    </source>
</evidence>
<keyword evidence="11" id="KW-1185">Reference proteome</keyword>
<keyword evidence="4 7" id="KW-1133">Transmembrane helix</keyword>
<comment type="subcellular location">
    <subcellularLocation>
        <location evidence="1">Cell membrane</location>
        <topology evidence="1">Multi-pass membrane protein</topology>
    </subcellularLocation>
</comment>
<reference evidence="10 11" key="1">
    <citation type="submission" date="2019-06" db="EMBL/GenBank/DDBJ databases">
        <title>Sorghum-associated microbial communities from plants grown in Nebraska, USA.</title>
        <authorList>
            <person name="Schachtman D."/>
        </authorList>
    </citation>
    <scope>NUCLEOTIDE SEQUENCE [LARGE SCALE GENOMIC DNA]</scope>
    <source>
        <strain evidence="10 11">1225</strain>
    </source>
</reference>
<feature type="transmembrane region" description="Helical" evidence="7">
    <location>
        <begin position="257"/>
        <end position="274"/>
    </location>
</feature>
<feature type="transmembrane region" description="Helical" evidence="7">
    <location>
        <begin position="95"/>
        <end position="117"/>
    </location>
</feature>
<proteinExistence type="predicted"/>
<keyword evidence="5 7" id="KW-0472">Membrane</keyword>
<feature type="region of interest" description="Disordered" evidence="6">
    <location>
        <begin position="48"/>
        <end position="70"/>
    </location>
</feature>
<dbReference type="EMBL" id="VIWP01000007">
    <property type="protein sequence ID" value="TWF49835.1"/>
    <property type="molecule type" value="Genomic_DNA"/>
</dbReference>
<comment type="caution">
    <text evidence="10">The sequence shown here is derived from an EMBL/GenBank/DDBJ whole genome shotgun (WGS) entry which is preliminary data.</text>
</comment>
<feature type="transmembrane region" description="Helical" evidence="7">
    <location>
        <begin position="559"/>
        <end position="580"/>
    </location>
</feature>
<gene>
    <name evidence="10" type="ORF">FHW37_107202</name>
</gene>
<feature type="transmembrane region" description="Helical" evidence="7">
    <location>
        <begin position="146"/>
        <end position="166"/>
    </location>
</feature>
<feature type="transmembrane region" description="Helical" evidence="7">
    <location>
        <begin position="416"/>
        <end position="441"/>
    </location>
</feature>
<dbReference type="AlphaFoldDB" id="A0A561QHH5"/>
<feature type="domain" description="ComEC/Rec2-related protein" evidence="8">
    <location>
        <begin position="323"/>
        <end position="612"/>
    </location>
</feature>
<feature type="domain" description="DUF4131" evidence="9">
    <location>
        <begin position="121"/>
        <end position="274"/>
    </location>
</feature>
<dbReference type="InterPro" id="IPR004477">
    <property type="entry name" value="ComEC_N"/>
</dbReference>
<feature type="transmembrane region" description="Helical" evidence="7">
    <location>
        <begin position="592"/>
        <end position="608"/>
    </location>
</feature>
<dbReference type="InterPro" id="IPR025405">
    <property type="entry name" value="DUF4131"/>
</dbReference>
<evidence type="ECO:0000313" key="11">
    <source>
        <dbReference type="Proteomes" id="UP000320653"/>
    </source>
</evidence>
<feature type="transmembrane region" description="Helical" evidence="7">
    <location>
        <begin position="123"/>
        <end position="139"/>
    </location>
</feature>
<organism evidence="10 11">
    <name type="scientific">Neorhizobium alkalisoli</name>
    <dbReference type="NCBI Taxonomy" id="528178"/>
    <lineage>
        <taxon>Bacteria</taxon>
        <taxon>Pseudomonadati</taxon>
        <taxon>Pseudomonadota</taxon>
        <taxon>Alphaproteobacteria</taxon>
        <taxon>Hyphomicrobiales</taxon>
        <taxon>Rhizobiaceae</taxon>
        <taxon>Rhizobium/Agrobacterium group</taxon>
        <taxon>Neorhizobium</taxon>
    </lineage>
</organism>
<evidence type="ECO:0000259" key="8">
    <source>
        <dbReference type="Pfam" id="PF03772"/>
    </source>
</evidence>
<keyword evidence="3 7" id="KW-0812">Transmembrane</keyword>
<evidence type="ECO:0000256" key="4">
    <source>
        <dbReference type="ARBA" id="ARBA00022989"/>
    </source>
</evidence>
<dbReference type="PANTHER" id="PTHR30619">
    <property type="entry name" value="DNA INTERNALIZATION/COMPETENCE PROTEIN COMEC/REC2"/>
    <property type="match status" value="1"/>
</dbReference>
<protein>
    <submittedName>
        <fullName evidence="10">ComEC/Rec2-related protein</fullName>
    </submittedName>
</protein>
<dbReference type="PANTHER" id="PTHR30619:SF1">
    <property type="entry name" value="RECOMBINATION PROTEIN 2"/>
    <property type="match status" value="1"/>
</dbReference>
<keyword evidence="2" id="KW-1003">Cell membrane</keyword>
<feature type="transmembrane region" description="Helical" evidence="7">
    <location>
        <begin position="337"/>
        <end position="364"/>
    </location>
</feature>
<name>A0A561QHH5_9HYPH</name>
<evidence type="ECO:0000256" key="6">
    <source>
        <dbReference type="SAM" id="MobiDB-lite"/>
    </source>
</evidence>
<feature type="transmembrane region" description="Helical" evidence="7">
    <location>
        <begin position="384"/>
        <end position="404"/>
    </location>
</feature>
<evidence type="ECO:0000313" key="10">
    <source>
        <dbReference type="EMBL" id="TWF49835.1"/>
    </source>
</evidence>
<evidence type="ECO:0000256" key="7">
    <source>
        <dbReference type="SAM" id="Phobius"/>
    </source>
</evidence>
<dbReference type="Proteomes" id="UP000320653">
    <property type="component" value="Unassembled WGS sequence"/>
</dbReference>